<organism evidence="2 3">
    <name type="scientific">Halobellus limi</name>
    <dbReference type="NCBI Taxonomy" id="699433"/>
    <lineage>
        <taxon>Archaea</taxon>
        <taxon>Methanobacteriati</taxon>
        <taxon>Methanobacteriota</taxon>
        <taxon>Stenosarchaea group</taxon>
        <taxon>Halobacteria</taxon>
        <taxon>Halobacteriales</taxon>
        <taxon>Haloferacaceae</taxon>
        <taxon>Halobellus</taxon>
    </lineage>
</organism>
<dbReference type="Proteomes" id="UP000236740">
    <property type="component" value="Unassembled WGS sequence"/>
</dbReference>
<dbReference type="Pfam" id="PF23426">
    <property type="entry name" value="DUF7114"/>
    <property type="match status" value="1"/>
</dbReference>
<dbReference type="Proteomes" id="UP000296733">
    <property type="component" value="Chromosome"/>
</dbReference>
<dbReference type="GeneID" id="39859174"/>
<sequence>MDDAVRVRDAAQEAVEDVEPDRLREVLFERLSDAPMTPAVLALLSARAPETGVDTDADGLAERAAGVQLIYEGLRLTRTLAHEEPWTRIADGDATGDIAADLDVLAADVFVSRGFYLLARTDAAGRAVDVVRAFGRDQTLRRGEGADVDSLDRNLESDVFALAVVAGTTAVGATPSPALLEYAAELGRDCDADGELQPADAAFSEATAERLASLSAVGSGSDDRVPSSATDS</sequence>
<protein>
    <recommendedName>
        <fullName evidence="5">Polyprenyl synthetase</fullName>
    </recommendedName>
</protein>
<dbReference type="RefSeq" id="WP_103992865.1">
    <property type="nucleotide sequence ID" value="NZ_CP031311.1"/>
</dbReference>
<dbReference type="InterPro" id="IPR055538">
    <property type="entry name" value="DUF7114"/>
</dbReference>
<dbReference type="EMBL" id="CP031311">
    <property type="protein sequence ID" value="QCC48628.1"/>
    <property type="molecule type" value="Genomic_DNA"/>
</dbReference>
<proteinExistence type="predicted"/>
<evidence type="ECO:0000313" key="4">
    <source>
        <dbReference type="Proteomes" id="UP000296733"/>
    </source>
</evidence>
<name>A0A1H6C515_9EURY</name>
<accession>A0A1H6C515</accession>
<evidence type="ECO:0000313" key="1">
    <source>
        <dbReference type="EMBL" id="QCC48628.1"/>
    </source>
</evidence>
<keyword evidence="3" id="KW-1185">Reference proteome</keyword>
<dbReference type="AlphaFoldDB" id="A0A1H6C515"/>
<gene>
    <name evidence="1" type="ORF">DV707_13725</name>
    <name evidence="2" type="ORF">SAMN04488133_3235</name>
</gene>
<evidence type="ECO:0008006" key="5">
    <source>
        <dbReference type="Google" id="ProtNLM"/>
    </source>
</evidence>
<evidence type="ECO:0000313" key="3">
    <source>
        <dbReference type="Proteomes" id="UP000236740"/>
    </source>
</evidence>
<reference evidence="1 4" key="2">
    <citation type="journal article" date="2019" name="Nat. Commun.">
        <title>A new type of DNA phosphorothioation-based antiviral system in archaea.</title>
        <authorList>
            <person name="Xiong L."/>
            <person name="Liu S."/>
            <person name="Chen S."/>
            <person name="Xiao Y."/>
            <person name="Zhu B."/>
            <person name="Gao Y."/>
            <person name="Zhang Y."/>
            <person name="Chen B."/>
            <person name="Luo J."/>
            <person name="Deng Z."/>
            <person name="Chen X."/>
            <person name="Wang L."/>
            <person name="Chen S."/>
        </authorList>
    </citation>
    <scope>NUCLEOTIDE SEQUENCE [LARGE SCALE GENOMIC DNA]</scope>
    <source>
        <strain evidence="1 4">CGMCC 1.10331</strain>
    </source>
</reference>
<reference evidence="2 3" key="1">
    <citation type="submission" date="2016-10" db="EMBL/GenBank/DDBJ databases">
        <authorList>
            <person name="de Groot N.N."/>
        </authorList>
    </citation>
    <scope>NUCLEOTIDE SEQUENCE [LARGE SCALE GENOMIC DNA]</scope>
    <source>
        <strain evidence="2 3">CGMCC 1.10331</strain>
    </source>
</reference>
<dbReference type="KEGG" id="hlm:DV707_13725"/>
<evidence type="ECO:0000313" key="2">
    <source>
        <dbReference type="EMBL" id="SEG68022.1"/>
    </source>
</evidence>
<dbReference type="OrthoDB" id="312988at2157"/>
<dbReference type="EMBL" id="FNVN01000006">
    <property type="protein sequence ID" value="SEG68022.1"/>
    <property type="molecule type" value="Genomic_DNA"/>
</dbReference>